<dbReference type="Proteomes" id="UP001642900">
    <property type="component" value="Unassembled WGS sequence"/>
</dbReference>
<evidence type="ECO:0000313" key="2">
    <source>
        <dbReference type="Proteomes" id="UP001642900"/>
    </source>
</evidence>
<evidence type="ECO:0008006" key="3">
    <source>
        <dbReference type="Google" id="ProtNLM"/>
    </source>
</evidence>
<keyword evidence="2" id="KW-1185">Reference proteome</keyword>
<gene>
    <name evidence="1" type="ORF">G6N73_32825</name>
</gene>
<evidence type="ECO:0000313" key="1">
    <source>
        <dbReference type="EMBL" id="NGO55748.1"/>
    </source>
</evidence>
<protein>
    <recommendedName>
        <fullName evidence="3">TolB N-terminal domain-containing protein</fullName>
    </recommendedName>
</protein>
<name>A0A6G4WMZ7_9HYPH</name>
<organism evidence="1 2">
    <name type="scientific">Allomesorhizobium camelthorni</name>
    <dbReference type="NCBI Taxonomy" id="475069"/>
    <lineage>
        <taxon>Bacteria</taxon>
        <taxon>Pseudomonadati</taxon>
        <taxon>Pseudomonadota</taxon>
        <taxon>Alphaproteobacteria</taxon>
        <taxon>Hyphomicrobiales</taxon>
        <taxon>Phyllobacteriaceae</taxon>
        <taxon>Allomesorhizobium</taxon>
    </lineage>
</organism>
<dbReference type="EMBL" id="JAAKZF010000127">
    <property type="protein sequence ID" value="NGO55748.1"/>
    <property type="molecule type" value="Genomic_DNA"/>
</dbReference>
<sequence>MRMYRLRLDGRRARRPLLGSMPRWAMPAVAALAALAIVLGAWQFWPTDMASAKPSIAVLPFNNYGVDAATGRLADGLTEDIITDLSSWSEIDVIARNSTEAYKGKPADVHQIGRDLNVRYVLEGSIQRQGERIRATAQLIAAEHQRHIQTMRLAGFPACAKPGALAKLAKPLRLPECEAGQMQPAEQP</sequence>
<accession>A0A6G4WMZ7</accession>
<comment type="caution">
    <text evidence="1">The sequence shown here is derived from an EMBL/GenBank/DDBJ whole genome shotgun (WGS) entry which is preliminary data.</text>
</comment>
<dbReference type="AlphaFoldDB" id="A0A6G4WMZ7"/>
<reference evidence="1 2" key="1">
    <citation type="submission" date="2020-02" db="EMBL/GenBank/DDBJ databases">
        <title>Genome sequence of strain CCNWXJ40-4.</title>
        <authorList>
            <person name="Gao J."/>
            <person name="Sun J."/>
        </authorList>
    </citation>
    <scope>NUCLEOTIDE SEQUENCE [LARGE SCALE GENOMIC DNA]</scope>
    <source>
        <strain evidence="1 2">CCNWXJ 40-4</strain>
    </source>
</reference>
<proteinExistence type="predicted"/>
<dbReference type="Gene3D" id="3.40.50.10070">
    <property type="entry name" value="TolB, N-terminal domain"/>
    <property type="match status" value="1"/>
</dbReference>